<feature type="domain" description="Lipid/polyisoprenoid-binding YceI-like" evidence="2">
    <location>
        <begin position="44"/>
        <end position="207"/>
    </location>
</feature>
<dbReference type="Pfam" id="PF04264">
    <property type="entry name" value="YceI"/>
    <property type="match status" value="1"/>
</dbReference>
<protein>
    <submittedName>
        <fullName evidence="3">Polyisoprenoid-binding protein</fullName>
    </submittedName>
</protein>
<name>A0A6G6Y8V3_9SPHN</name>
<dbReference type="KEGG" id="spzr:G5C33_15205"/>
<dbReference type="SMART" id="SM00867">
    <property type="entry name" value="YceI"/>
    <property type="match status" value="1"/>
</dbReference>
<accession>A0A6G6Y8V3</accession>
<feature type="signal peptide" evidence="1">
    <location>
        <begin position="1"/>
        <end position="20"/>
    </location>
</feature>
<gene>
    <name evidence="3" type="ORF">G5C33_15205</name>
</gene>
<reference evidence="3 4" key="1">
    <citation type="submission" date="2020-02" db="EMBL/GenBank/DDBJ databases">
        <authorList>
            <person name="Zheng R.K."/>
            <person name="Sun C.M."/>
        </authorList>
    </citation>
    <scope>NUCLEOTIDE SEQUENCE [LARGE SCALE GENOMIC DNA]</scope>
    <source>
        <strain evidence="4">zrk23</strain>
    </source>
</reference>
<dbReference type="InterPro" id="IPR007372">
    <property type="entry name" value="Lipid/polyisoprenoid-bd_YceI"/>
</dbReference>
<dbReference type="EMBL" id="CP049109">
    <property type="protein sequence ID" value="QIG81003.1"/>
    <property type="molecule type" value="Genomic_DNA"/>
</dbReference>
<evidence type="ECO:0000259" key="2">
    <source>
        <dbReference type="SMART" id="SM00867"/>
    </source>
</evidence>
<organism evidence="3 4">
    <name type="scientific">Stakelama tenebrarum</name>
    <dbReference type="NCBI Taxonomy" id="2711215"/>
    <lineage>
        <taxon>Bacteria</taxon>
        <taxon>Pseudomonadati</taxon>
        <taxon>Pseudomonadota</taxon>
        <taxon>Alphaproteobacteria</taxon>
        <taxon>Sphingomonadales</taxon>
        <taxon>Sphingomonadaceae</taxon>
        <taxon>Stakelama</taxon>
    </lineage>
</organism>
<sequence length="209" mass="22098">MRTRTLFAALAFAAATPLAAAPFVASQDAGLPGTADVSRVVAGTYDLDSGHSYAHWTVNHMGFTPLDGMFGNATGTLTIDPESPEDASVDVTFDMTGFTTHTEAFTNHLKSEDFFNVAEFPTARFVSTAVEVDGTTAEVTGDLTIHGVTKSVTLDTEFFGAGANPMNKKLNIGFTGTTTIKRSDFGLGYAVPVVTDEVELKIVAAFVKQ</sequence>
<dbReference type="RefSeq" id="WP_165327929.1">
    <property type="nucleotide sequence ID" value="NZ_CP049109.1"/>
</dbReference>
<dbReference type="Gene3D" id="2.40.128.110">
    <property type="entry name" value="Lipid/polyisoprenoid-binding, YceI-like"/>
    <property type="match status" value="1"/>
</dbReference>
<evidence type="ECO:0000256" key="1">
    <source>
        <dbReference type="SAM" id="SignalP"/>
    </source>
</evidence>
<dbReference type="Proteomes" id="UP000501568">
    <property type="component" value="Chromosome"/>
</dbReference>
<dbReference type="SUPFAM" id="SSF101874">
    <property type="entry name" value="YceI-like"/>
    <property type="match status" value="1"/>
</dbReference>
<evidence type="ECO:0000313" key="4">
    <source>
        <dbReference type="Proteomes" id="UP000501568"/>
    </source>
</evidence>
<keyword evidence="4" id="KW-1185">Reference proteome</keyword>
<dbReference type="PANTHER" id="PTHR34406:SF1">
    <property type="entry name" value="PROTEIN YCEI"/>
    <property type="match status" value="1"/>
</dbReference>
<feature type="chain" id="PRO_5026056262" evidence="1">
    <location>
        <begin position="21"/>
        <end position="209"/>
    </location>
</feature>
<dbReference type="AlphaFoldDB" id="A0A6G6Y8V3"/>
<dbReference type="PANTHER" id="PTHR34406">
    <property type="entry name" value="PROTEIN YCEI"/>
    <property type="match status" value="1"/>
</dbReference>
<keyword evidence="1" id="KW-0732">Signal</keyword>
<dbReference type="InterPro" id="IPR036761">
    <property type="entry name" value="TTHA0802/YceI-like_sf"/>
</dbReference>
<evidence type="ECO:0000313" key="3">
    <source>
        <dbReference type="EMBL" id="QIG81003.1"/>
    </source>
</evidence>
<proteinExistence type="predicted"/>